<feature type="compositionally biased region" description="Low complexity" evidence="4">
    <location>
        <begin position="56"/>
        <end position="66"/>
    </location>
</feature>
<evidence type="ECO:0000256" key="1">
    <source>
        <dbReference type="ARBA" id="ARBA00022723"/>
    </source>
</evidence>
<dbReference type="SUPFAM" id="SSF57850">
    <property type="entry name" value="RING/U-box"/>
    <property type="match status" value="1"/>
</dbReference>
<dbReference type="Gene3D" id="3.30.40.10">
    <property type="entry name" value="Zinc/RING finger domain, C3HC4 (zinc finger)"/>
    <property type="match status" value="1"/>
</dbReference>
<dbReference type="EMBL" id="AUSU01000188">
    <property type="protein sequence ID" value="EPS74089.1"/>
    <property type="molecule type" value="Genomic_DNA"/>
</dbReference>
<feature type="compositionally biased region" description="Polar residues" evidence="4">
    <location>
        <begin position="71"/>
        <end position="87"/>
    </location>
</feature>
<evidence type="ECO:0000313" key="7">
    <source>
        <dbReference type="Proteomes" id="UP000015453"/>
    </source>
</evidence>
<comment type="caution">
    <text evidence="6">The sequence shown here is derived from an EMBL/GenBank/DDBJ whole genome shotgun (WGS) entry which is preliminary data.</text>
</comment>
<feature type="compositionally biased region" description="Polar residues" evidence="4">
    <location>
        <begin position="99"/>
        <end position="116"/>
    </location>
</feature>
<organism evidence="6 7">
    <name type="scientific">Genlisea aurea</name>
    <dbReference type="NCBI Taxonomy" id="192259"/>
    <lineage>
        <taxon>Eukaryota</taxon>
        <taxon>Viridiplantae</taxon>
        <taxon>Streptophyta</taxon>
        <taxon>Embryophyta</taxon>
        <taxon>Tracheophyta</taxon>
        <taxon>Spermatophyta</taxon>
        <taxon>Magnoliopsida</taxon>
        <taxon>eudicotyledons</taxon>
        <taxon>Gunneridae</taxon>
        <taxon>Pentapetalae</taxon>
        <taxon>asterids</taxon>
        <taxon>lamiids</taxon>
        <taxon>Lamiales</taxon>
        <taxon>Lentibulariaceae</taxon>
        <taxon>Genlisea</taxon>
    </lineage>
</organism>
<evidence type="ECO:0000256" key="2">
    <source>
        <dbReference type="ARBA" id="ARBA00022771"/>
    </source>
</evidence>
<feature type="region of interest" description="Disordered" evidence="4">
    <location>
        <begin position="1"/>
        <end position="123"/>
    </location>
</feature>
<evidence type="ECO:0000313" key="6">
    <source>
        <dbReference type="EMBL" id="EPS74089.1"/>
    </source>
</evidence>
<evidence type="ECO:0000256" key="3">
    <source>
        <dbReference type="ARBA" id="ARBA00022833"/>
    </source>
</evidence>
<gene>
    <name evidence="6" type="ORF">M569_00667</name>
</gene>
<dbReference type="AlphaFoldDB" id="S8D2Y1"/>
<reference evidence="6 7" key="1">
    <citation type="journal article" date="2013" name="BMC Genomics">
        <title>The miniature genome of a carnivorous plant Genlisea aurea contains a low number of genes and short non-coding sequences.</title>
        <authorList>
            <person name="Leushkin E.V."/>
            <person name="Sutormin R.A."/>
            <person name="Nabieva E.R."/>
            <person name="Penin A.A."/>
            <person name="Kondrashov A.S."/>
            <person name="Logacheva M.D."/>
        </authorList>
    </citation>
    <scope>NUCLEOTIDE SEQUENCE [LARGE SCALE GENOMIC DNA]</scope>
</reference>
<proteinExistence type="predicted"/>
<dbReference type="CDD" id="cd16495">
    <property type="entry name" value="RING_CH-C4HC3_MARCH"/>
    <property type="match status" value="1"/>
</dbReference>
<dbReference type="Pfam" id="PF12906">
    <property type="entry name" value="RINGv"/>
    <property type="match status" value="1"/>
</dbReference>
<keyword evidence="2" id="KW-0863">Zinc-finger</keyword>
<dbReference type="OrthoDB" id="435038at2759"/>
<protein>
    <recommendedName>
        <fullName evidence="5">RING-CH-type domain-containing protein</fullName>
    </recommendedName>
</protein>
<feature type="non-terminal residue" evidence="6">
    <location>
        <position position="250"/>
    </location>
</feature>
<dbReference type="SMART" id="SM00744">
    <property type="entry name" value="RINGv"/>
    <property type="match status" value="1"/>
</dbReference>
<dbReference type="Proteomes" id="UP000015453">
    <property type="component" value="Unassembled WGS sequence"/>
</dbReference>
<dbReference type="GO" id="GO:0008270">
    <property type="term" value="F:zinc ion binding"/>
    <property type="evidence" value="ECO:0007669"/>
    <property type="project" value="UniProtKB-KW"/>
</dbReference>
<dbReference type="PANTHER" id="PTHR46158">
    <property type="entry name" value="OS02G0165000 PROTEIN"/>
    <property type="match status" value="1"/>
</dbReference>
<keyword evidence="1" id="KW-0479">Metal-binding</keyword>
<dbReference type="PANTHER" id="PTHR46158:SF11">
    <property type="entry name" value="ZINC FINGER PROTEIN"/>
    <property type="match status" value="1"/>
</dbReference>
<name>S8D2Y1_9LAMI</name>
<keyword evidence="3" id="KW-0862">Zinc</keyword>
<dbReference type="PROSITE" id="PS51292">
    <property type="entry name" value="ZF_RING_CH"/>
    <property type="match status" value="1"/>
</dbReference>
<dbReference type="InterPro" id="IPR013083">
    <property type="entry name" value="Znf_RING/FYVE/PHD"/>
</dbReference>
<feature type="domain" description="RING-CH-type" evidence="5">
    <location>
        <begin position="165"/>
        <end position="226"/>
    </location>
</feature>
<feature type="non-terminal residue" evidence="6">
    <location>
        <position position="1"/>
    </location>
</feature>
<keyword evidence="7" id="KW-1185">Reference proteome</keyword>
<dbReference type="InterPro" id="IPR011016">
    <property type="entry name" value="Znf_RING-CH"/>
</dbReference>
<accession>S8D2Y1</accession>
<evidence type="ECO:0000256" key="4">
    <source>
        <dbReference type="SAM" id="MobiDB-lite"/>
    </source>
</evidence>
<sequence>SPFHDLILQIPPRNTGFSSDKMMAAKSPRIPTSSPSDFLRALSFKRSGVVSDGERSSLLSSSGSKVGKSDAPSTSSDNPWKKSSSLPVTPASDLFPNTGPASAGTSSERQRSNVSASRRGPFSRSLSVPGRNYFIVRSSSFSASNPFPDSNADQITPVQTLDDQEIPEEEAICRICLDTCEERNTFKMECSCKGAMRLVHEDCAIKWFSIRGSILCEVCNKEVSNLPVTLLRVSNPGHRSSNMELIESNP</sequence>
<evidence type="ECO:0000259" key="5">
    <source>
        <dbReference type="PROSITE" id="PS51292"/>
    </source>
</evidence>